<organism evidence="2 3">
    <name type="scientific">Streptomyces spinoverrucosus</name>
    <dbReference type="NCBI Taxonomy" id="284043"/>
    <lineage>
        <taxon>Bacteria</taxon>
        <taxon>Bacillati</taxon>
        <taxon>Actinomycetota</taxon>
        <taxon>Actinomycetes</taxon>
        <taxon>Kitasatosporales</taxon>
        <taxon>Streptomycetaceae</taxon>
        <taxon>Streptomyces</taxon>
    </lineage>
</organism>
<name>A0A4Y3V6F5_9ACTN</name>
<reference evidence="2 3" key="1">
    <citation type="submission" date="2019-06" db="EMBL/GenBank/DDBJ databases">
        <title>Whole genome shotgun sequence of Streptomyces spinoverrucosus NBRC 14228.</title>
        <authorList>
            <person name="Hosoyama A."/>
            <person name="Uohara A."/>
            <person name="Ohji S."/>
            <person name="Ichikawa N."/>
        </authorList>
    </citation>
    <scope>NUCLEOTIDE SEQUENCE [LARGE SCALE GENOMIC DNA]</scope>
    <source>
        <strain evidence="2 3">NBRC 14228</strain>
    </source>
</reference>
<feature type="region of interest" description="Disordered" evidence="1">
    <location>
        <begin position="58"/>
        <end position="79"/>
    </location>
</feature>
<proteinExistence type="predicted"/>
<evidence type="ECO:0000313" key="3">
    <source>
        <dbReference type="Proteomes" id="UP000317881"/>
    </source>
</evidence>
<comment type="caution">
    <text evidence="2">The sequence shown here is derived from an EMBL/GenBank/DDBJ whole genome shotgun (WGS) entry which is preliminary data.</text>
</comment>
<dbReference type="EMBL" id="BJND01000002">
    <property type="protein sequence ID" value="GEC02364.1"/>
    <property type="molecule type" value="Genomic_DNA"/>
</dbReference>
<dbReference type="AlphaFoldDB" id="A0A4Y3V6F5"/>
<evidence type="ECO:0000256" key="1">
    <source>
        <dbReference type="SAM" id="MobiDB-lite"/>
    </source>
</evidence>
<dbReference type="Proteomes" id="UP000317881">
    <property type="component" value="Unassembled WGS sequence"/>
</dbReference>
<protein>
    <submittedName>
        <fullName evidence="2">Uncharacterized protein</fullName>
    </submittedName>
</protein>
<keyword evidence="3" id="KW-1185">Reference proteome</keyword>
<feature type="region of interest" description="Disordered" evidence="1">
    <location>
        <begin position="1"/>
        <end position="26"/>
    </location>
</feature>
<gene>
    <name evidence="2" type="ORF">SSP24_00190</name>
</gene>
<evidence type="ECO:0000313" key="2">
    <source>
        <dbReference type="EMBL" id="GEC02364.1"/>
    </source>
</evidence>
<sequence>MGVADAFHQRVQRRRIGQRQGAAPDAGLVGVGHGMLPLRRTPHRVPVVPQPETVCEGRAQAHGTHPEAPAGYVTSASER</sequence>
<accession>A0A4Y3V6F5</accession>